<evidence type="ECO:0000313" key="2">
    <source>
        <dbReference type="Proteomes" id="UP000003022"/>
    </source>
</evidence>
<name>F3NKE9_9ACTN</name>
<protein>
    <submittedName>
        <fullName evidence="1">Uncharacterized protein</fullName>
    </submittedName>
</protein>
<accession>F3NKE9</accession>
<sequence length="47" mass="5127">MSNVGPHGDGSEAGGVEFLLHVEWASPLNVMVTITVLENIEKYDRVD</sequence>
<proteinExistence type="predicted"/>
<reference evidence="1 2" key="1">
    <citation type="journal article" date="2011" name="J. Bacteriol.">
        <title>Draft genome sequence of the marine bacterium Streptomyces griseoaurantiacus M045, which produces novel manumycin-type antibiotics with a pABA core component.</title>
        <authorList>
            <person name="Li F."/>
            <person name="Jiang P."/>
            <person name="Zheng H."/>
            <person name="Wang S."/>
            <person name="Zhao G."/>
            <person name="Qin S."/>
            <person name="Liu Z."/>
        </authorList>
    </citation>
    <scope>NUCLEOTIDE SEQUENCE [LARGE SCALE GENOMIC DNA]</scope>
    <source>
        <strain evidence="1 2">M045</strain>
    </source>
</reference>
<comment type="caution">
    <text evidence="1">The sequence shown here is derived from an EMBL/GenBank/DDBJ whole genome shotgun (WGS) entry which is preliminary data.</text>
</comment>
<organism evidence="1 2">
    <name type="scientific">Streptomyces griseoaurantiacus M045</name>
    <dbReference type="NCBI Taxonomy" id="996637"/>
    <lineage>
        <taxon>Bacteria</taxon>
        <taxon>Bacillati</taxon>
        <taxon>Actinomycetota</taxon>
        <taxon>Actinomycetes</taxon>
        <taxon>Kitasatosporales</taxon>
        <taxon>Streptomycetaceae</taxon>
        <taxon>Streptomyces</taxon>
        <taxon>Streptomyces aurantiacus group</taxon>
    </lineage>
</organism>
<dbReference type="Proteomes" id="UP000003022">
    <property type="component" value="Unassembled WGS sequence"/>
</dbReference>
<gene>
    <name evidence="1" type="ORF">SGM_3613</name>
</gene>
<keyword evidence="2" id="KW-1185">Reference proteome</keyword>
<evidence type="ECO:0000313" key="1">
    <source>
        <dbReference type="EMBL" id="EGG46108.1"/>
    </source>
</evidence>
<dbReference type="AlphaFoldDB" id="F3NKE9"/>
<dbReference type="EMBL" id="AEYX01000038">
    <property type="protein sequence ID" value="EGG46108.1"/>
    <property type="molecule type" value="Genomic_DNA"/>
</dbReference>